<dbReference type="InterPro" id="IPR043502">
    <property type="entry name" value="DNA/RNA_pol_sf"/>
</dbReference>
<dbReference type="AlphaFoldDB" id="A0AAU6T4N6"/>
<sequence>MKRQEQPTHNAGDTAVNFSYADTDLLPELNNSPLPDDYGMLNDEQHQSALALAIESALDPCQYMNAPSRLPDWMIDGLSSDVIAGDPDIPDYLLPVQENSTNKALRLRTQHYLKPGETVTPAKGARLHIGIDSEYVYNPATKRNDILSYQFFAMTEKGEHSDIIYPASNRISDRLSFDKFLGHIVVVCKEKGLLTEWPKHVFVYAHFLRADLASFGDFWQFKTQVNGIRRTVASVNNAYGIDLENVLHRQAKPAPLILRDKQRKAQRTLITFVDTMLHTPGGAGLAAVGELIGLPKLSLPAGHSIDRMDELLASNKAAFEAYALRDAEIAVKYGLQLHAFAKTLGLSSLPKTIGGCATSVFLKHLRETGQDRDQLFGTHEVVQTGWNKNASRPVTKKAREMAPEAKLFESLAIDCYHGGRNECFWGGPTPLSLFNDFDLSGAYTTGLVDLLPLDYERGRMTTNTADFCGHVFGLARVKLRFPDGTRYPSLPVRTEIGLLFPLTGESFCTAPEIEVALRMGCQIEIHQGFIIPWADTTQRLFEPFVSQVREKRQSYAKKSFEELLWKEIGNSLYGKLAQGLRGKSAFDTSSGLSKPIERSVITNAFFAAHTTGLIRAVLGEVLASIPAHRTVVSVTTDGFLTDATYDELVLTGPICRRFQELGERLDGPGFRMLEQKHQVKQVIAMKTRGQLTPEGVEGQPQILAKAGVKPPCSKELHQAYMLDLYLNRTPGQKVESDHLISTAEMWINEHDLVSVSRSKTLNLEFDFKRQPMLPSMQSVLGTEHICFDTRPWPTVAAAMEQRVVFDNWRRTNCLKTLNDWESWEDYFVCKTSIKGLPMRVTDEGSLGILKRVFLRAYTQSAFGMTKTMGYSELAEWLTINGCPTSVDDCKSAKRAKLVGQCVPVTTRTVRLVRVILQECPGIDLGALFKPEDMQQLQGRLNNPKTEMAQITQDAPSHEVITD</sequence>
<dbReference type="SUPFAM" id="SSF56672">
    <property type="entry name" value="DNA/RNA polymerases"/>
    <property type="match status" value="1"/>
</dbReference>
<proteinExistence type="predicted"/>
<name>A0AAU6T4N6_9GAMM</name>
<dbReference type="EMBL" id="CP095328">
    <property type="protein sequence ID" value="XAG39890.1"/>
    <property type="molecule type" value="Genomic_DNA"/>
</dbReference>
<reference evidence="1" key="1">
    <citation type="submission" date="2022-03" db="EMBL/GenBank/DDBJ databases">
        <title>Sea Food Isolates.</title>
        <authorList>
            <person name="Li C."/>
        </authorList>
    </citation>
    <scope>NUCLEOTIDE SEQUENCE</scope>
    <source>
        <strain evidence="1">19NY04SH05-1</strain>
    </source>
</reference>
<organism evidence="1">
    <name type="scientific">Aeromonas sp. 19NY04SH05-1</name>
    <dbReference type="NCBI Taxonomy" id="2920537"/>
    <lineage>
        <taxon>Bacteria</taxon>
        <taxon>Pseudomonadati</taxon>
        <taxon>Pseudomonadota</taxon>
        <taxon>Gammaproteobacteria</taxon>
        <taxon>Aeromonadales</taxon>
        <taxon>Aeromonadaceae</taxon>
        <taxon>Aeromonas</taxon>
    </lineage>
</organism>
<accession>A0AAU6T4N6</accession>
<protein>
    <submittedName>
        <fullName evidence="1">DNA polymerase</fullName>
    </submittedName>
</protein>
<dbReference type="RefSeq" id="WP_354688276.1">
    <property type="nucleotide sequence ID" value="NZ_CP095328.1"/>
</dbReference>
<gene>
    <name evidence="1" type="ORF">MRK42_12805</name>
</gene>
<evidence type="ECO:0000313" key="1">
    <source>
        <dbReference type="EMBL" id="XAG39890.1"/>
    </source>
</evidence>